<protein>
    <submittedName>
        <fullName evidence="2">Uncharacterized protein</fullName>
    </submittedName>
</protein>
<name>A0AC34G2I2_9BILA</name>
<evidence type="ECO:0000313" key="1">
    <source>
        <dbReference type="Proteomes" id="UP000887579"/>
    </source>
</evidence>
<organism evidence="1 2">
    <name type="scientific">Panagrolaimus sp. ES5</name>
    <dbReference type="NCBI Taxonomy" id="591445"/>
    <lineage>
        <taxon>Eukaryota</taxon>
        <taxon>Metazoa</taxon>
        <taxon>Ecdysozoa</taxon>
        <taxon>Nematoda</taxon>
        <taxon>Chromadorea</taxon>
        <taxon>Rhabditida</taxon>
        <taxon>Tylenchina</taxon>
        <taxon>Panagrolaimomorpha</taxon>
        <taxon>Panagrolaimoidea</taxon>
        <taxon>Panagrolaimidae</taxon>
        <taxon>Panagrolaimus</taxon>
    </lineage>
</organism>
<sequence length="281" mass="31878">MKTALTLEVILKVWPKFVDEFDDSWKNMEEDKNKEIEVITIDDDDDDEDDTSEIKPQVEQEPRDEKPIIPFRKPKMEQEDENGNEMVTSSSSNMMQRPVKVEIPTEMETETQMELEEGEIVSSPDVNVMNPCVFALVFIRAIALAQKRLEKDKVEQICKLFDITTTMVFSDEVLDYAGAKIGNVEILVAIAEFWANPGIALSTLFQKVGKMSPPPPHPSKLLLELGFEVEKFVDPSTVFNRTYAKKDLVDNSDRQMVVYDGDYIEGSPSENVQNGSSLSKQ</sequence>
<accession>A0AC34G2I2</accession>
<dbReference type="WBParaSite" id="ES5_v2.g23682.t1">
    <property type="protein sequence ID" value="ES5_v2.g23682.t1"/>
    <property type="gene ID" value="ES5_v2.g23682"/>
</dbReference>
<evidence type="ECO:0000313" key="2">
    <source>
        <dbReference type="WBParaSite" id="ES5_v2.g23682.t1"/>
    </source>
</evidence>
<proteinExistence type="predicted"/>
<reference evidence="2" key="1">
    <citation type="submission" date="2022-11" db="UniProtKB">
        <authorList>
            <consortium name="WormBaseParasite"/>
        </authorList>
    </citation>
    <scope>IDENTIFICATION</scope>
</reference>
<dbReference type="Proteomes" id="UP000887579">
    <property type="component" value="Unplaced"/>
</dbReference>